<feature type="transmembrane region" description="Helical" evidence="1">
    <location>
        <begin position="76"/>
        <end position="95"/>
    </location>
</feature>
<evidence type="ECO:0000313" key="2">
    <source>
        <dbReference type="EMBL" id="GGF92499.1"/>
    </source>
</evidence>
<keyword evidence="1" id="KW-0472">Membrane</keyword>
<keyword evidence="1" id="KW-1133">Transmembrane helix</keyword>
<evidence type="ECO:0000256" key="1">
    <source>
        <dbReference type="SAM" id="Phobius"/>
    </source>
</evidence>
<reference evidence="2" key="2">
    <citation type="submission" date="2020-09" db="EMBL/GenBank/DDBJ databases">
        <authorList>
            <person name="Sun Q."/>
            <person name="Zhou Y."/>
        </authorList>
    </citation>
    <scope>NUCLEOTIDE SEQUENCE</scope>
    <source>
        <strain evidence="2">CGMCC 1.15758</strain>
    </source>
</reference>
<keyword evidence="1" id="KW-0812">Transmembrane</keyword>
<comment type="caution">
    <text evidence="2">The sequence shown here is derived from an EMBL/GenBank/DDBJ whole genome shotgun (WGS) entry which is preliminary data.</text>
</comment>
<dbReference type="Proteomes" id="UP000636949">
    <property type="component" value="Unassembled WGS sequence"/>
</dbReference>
<feature type="transmembrane region" description="Helical" evidence="1">
    <location>
        <begin position="115"/>
        <end position="134"/>
    </location>
</feature>
<organism evidence="2 3">
    <name type="scientific">Cysteiniphilum litorale</name>
    <dbReference type="NCBI Taxonomy" id="2056700"/>
    <lineage>
        <taxon>Bacteria</taxon>
        <taxon>Pseudomonadati</taxon>
        <taxon>Pseudomonadota</taxon>
        <taxon>Gammaproteobacteria</taxon>
        <taxon>Thiotrichales</taxon>
        <taxon>Fastidiosibacteraceae</taxon>
        <taxon>Cysteiniphilum</taxon>
    </lineage>
</organism>
<reference evidence="2" key="1">
    <citation type="journal article" date="2014" name="Int. J. Syst. Evol. Microbiol.">
        <title>Complete genome sequence of Corynebacterium casei LMG S-19264T (=DSM 44701T), isolated from a smear-ripened cheese.</title>
        <authorList>
            <consortium name="US DOE Joint Genome Institute (JGI-PGF)"/>
            <person name="Walter F."/>
            <person name="Albersmeier A."/>
            <person name="Kalinowski J."/>
            <person name="Ruckert C."/>
        </authorList>
    </citation>
    <scope>NUCLEOTIDE SEQUENCE</scope>
    <source>
        <strain evidence="2">CGMCC 1.15758</strain>
    </source>
</reference>
<proteinExistence type="predicted"/>
<dbReference type="EMBL" id="BMJS01000005">
    <property type="protein sequence ID" value="GGF92499.1"/>
    <property type="molecule type" value="Genomic_DNA"/>
</dbReference>
<dbReference type="RefSeq" id="WP_117002073.1">
    <property type="nucleotide sequence ID" value="NZ_BMJS01000005.1"/>
</dbReference>
<gene>
    <name evidence="2" type="ORF">GCM10010995_07070</name>
</gene>
<protein>
    <submittedName>
        <fullName evidence="2">Uncharacterized protein</fullName>
    </submittedName>
</protein>
<sequence>MNKAQSVFERTYQEQQVQSINEQNQEDDKNRIKDLLNICNTNLNHFKQMVTHDELQTYKKAQAYDLWMKDQTRRGIKVFVCLTIAIIALFLFGGSNVSSLSIFALTTSAMLSLFWLWYSLMLIFWINTLIQDVISGQKKLRKDKVFLYQKYYS</sequence>
<accession>A0A8J2Z3Q2</accession>
<evidence type="ECO:0000313" key="3">
    <source>
        <dbReference type="Proteomes" id="UP000636949"/>
    </source>
</evidence>
<name>A0A8J2Z3Q2_9GAMM</name>
<dbReference type="AlphaFoldDB" id="A0A8J2Z3Q2"/>
<keyword evidence="3" id="KW-1185">Reference proteome</keyword>